<organism evidence="1">
    <name type="scientific">Opuntia streptacantha</name>
    <name type="common">Prickly pear cactus</name>
    <name type="synonym">Opuntia cardona</name>
    <dbReference type="NCBI Taxonomy" id="393608"/>
    <lineage>
        <taxon>Eukaryota</taxon>
        <taxon>Viridiplantae</taxon>
        <taxon>Streptophyta</taxon>
        <taxon>Embryophyta</taxon>
        <taxon>Tracheophyta</taxon>
        <taxon>Spermatophyta</taxon>
        <taxon>Magnoliopsida</taxon>
        <taxon>eudicotyledons</taxon>
        <taxon>Gunneridae</taxon>
        <taxon>Pentapetalae</taxon>
        <taxon>Caryophyllales</taxon>
        <taxon>Cactineae</taxon>
        <taxon>Cactaceae</taxon>
        <taxon>Opuntioideae</taxon>
        <taxon>Opuntia</taxon>
    </lineage>
</organism>
<dbReference type="AlphaFoldDB" id="A0A7C9DRD3"/>
<protein>
    <submittedName>
        <fullName evidence="1">Uncharacterized protein</fullName>
    </submittedName>
</protein>
<dbReference type="EMBL" id="GISG01154334">
    <property type="protein sequence ID" value="MBA4648127.1"/>
    <property type="molecule type" value="Transcribed_RNA"/>
</dbReference>
<reference evidence="1" key="1">
    <citation type="journal article" date="2013" name="J. Plant Res.">
        <title>Effect of fungi and light on seed germination of three Opuntia species from semiarid lands of central Mexico.</title>
        <authorList>
            <person name="Delgado-Sanchez P."/>
            <person name="Jimenez-Bremont J.F."/>
            <person name="Guerrero-Gonzalez Mde L."/>
            <person name="Flores J."/>
        </authorList>
    </citation>
    <scope>NUCLEOTIDE SEQUENCE</scope>
    <source>
        <tissue evidence="1">Cladode</tissue>
    </source>
</reference>
<evidence type="ECO:0000313" key="1">
    <source>
        <dbReference type="EMBL" id="MBA4648127.1"/>
    </source>
</evidence>
<name>A0A7C9DRD3_OPUST</name>
<accession>A0A7C9DRD3</accession>
<proteinExistence type="predicted"/>
<reference evidence="1" key="2">
    <citation type="submission" date="2020-07" db="EMBL/GenBank/DDBJ databases">
        <authorList>
            <person name="Vera ALvarez R."/>
            <person name="Arias-Moreno D.M."/>
            <person name="Jimenez-Jacinto V."/>
            <person name="Jimenez-Bremont J.F."/>
            <person name="Swaminathan K."/>
            <person name="Moose S.P."/>
            <person name="Guerrero-Gonzalez M.L."/>
            <person name="Marino-Ramirez L."/>
            <person name="Landsman D."/>
            <person name="Rodriguez-Kessler M."/>
            <person name="Delgado-Sanchez P."/>
        </authorList>
    </citation>
    <scope>NUCLEOTIDE SEQUENCE</scope>
    <source>
        <tissue evidence="1">Cladode</tissue>
    </source>
</reference>
<sequence>MSIDIQHSSPFGSNFEQDQETFIHIKLNLNNKSSLQQSLAQNCHLASSATSINCEIELEYRFSSFTISSLFLSNCCCVANATSFAEPIFAFMTSTLATTASIFLPLASKSWPLNSASNFTLPNPFVSSSCLRFLSFSN</sequence>